<name>A0A1J6HU76_NICAT</name>
<dbReference type="OrthoDB" id="1297855at2759"/>
<dbReference type="InterPro" id="IPR023213">
    <property type="entry name" value="CAT-like_dom_sf"/>
</dbReference>
<dbReference type="PANTHER" id="PTHR31623:SF81">
    <property type="entry name" value="ACYLSUGAR ACYLTRANSFERASE 3-LIKE"/>
    <property type="match status" value="1"/>
</dbReference>
<dbReference type="Proteomes" id="UP000187609">
    <property type="component" value="Unassembled WGS sequence"/>
</dbReference>
<evidence type="ECO:0000313" key="4">
    <source>
        <dbReference type="EMBL" id="OIS95899.1"/>
    </source>
</evidence>
<keyword evidence="3 4" id="KW-0012">Acyltransferase</keyword>
<dbReference type="KEGG" id="nau:109235919"/>
<dbReference type="SMR" id="A0A1J6HU76"/>
<proteinExistence type="inferred from homology"/>
<comment type="caution">
    <text evidence="4">The sequence shown here is derived from an EMBL/GenBank/DDBJ whole genome shotgun (WGS) entry which is preliminary data.</text>
</comment>
<evidence type="ECO:0000256" key="1">
    <source>
        <dbReference type="ARBA" id="ARBA00009861"/>
    </source>
</evidence>
<dbReference type="OMA" id="IKENEWA"/>
<sequence length="439" mass="48893">MGVASRLLSTISKKTIKPFSPTPSTQRLHKLCLPGQAFTPNHIPLVFFYPKQQVDTIFPNGHKQQLSKFLEISLSKTLTCYYPWAGRLKDNATVECNDVGAEYFEVQINSSMDEVLHHSDSRIKDLVTFPQGAPWGSCTDRALAIAQLSHFECGGIAISICLSHKVGDGCSCYWFLRDWASLTRDPNTKIASSPYFVEDSIIPSPLPDGPLVSPVSKKKQECIEKTFDFSALKLSALKAFVEAESGVQNPTRNEVVNALVYKCAANAASIHQSHQLVQYSNIRQSVSPPLPPTSIGNLLTVFSTPIYSSSREGDFNLSKVVSDIRNSKQKLLSIDIIKENEWALEILNAYKTGKGTFQQRNCDVYVCTSLCQFPFQDLDFGWGKPSRARLGGHFISKYFSLISTHDRGIQASVHLNEQQMSVFEKDEHLLRFATPTGQD</sequence>
<dbReference type="GO" id="GO:0016746">
    <property type="term" value="F:acyltransferase activity"/>
    <property type="evidence" value="ECO:0007669"/>
    <property type="project" value="UniProtKB-KW"/>
</dbReference>
<keyword evidence="5" id="KW-1185">Reference proteome</keyword>
<evidence type="ECO:0000256" key="2">
    <source>
        <dbReference type="ARBA" id="ARBA00022679"/>
    </source>
</evidence>
<keyword evidence="2" id="KW-0808">Transferase</keyword>
<comment type="similarity">
    <text evidence="1">Belongs to the plant acyltransferase family.</text>
</comment>
<dbReference type="STRING" id="49451.A0A1J6HU76"/>
<dbReference type="EMBL" id="MJEQ01037194">
    <property type="protein sequence ID" value="OIS95899.1"/>
    <property type="molecule type" value="Genomic_DNA"/>
</dbReference>
<dbReference type="GeneID" id="109235919"/>
<dbReference type="PANTHER" id="PTHR31623">
    <property type="entry name" value="F21J9.9"/>
    <property type="match status" value="1"/>
</dbReference>
<reference evidence="4" key="1">
    <citation type="submission" date="2016-11" db="EMBL/GenBank/DDBJ databases">
        <title>The genome of Nicotiana attenuata.</title>
        <authorList>
            <person name="Xu S."/>
            <person name="Brockmoeller T."/>
            <person name="Gaquerel E."/>
            <person name="Navarro A."/>
            <person name="Kuhl H."/>
            <person name="Gase K."/>
            <person name="Ling Z."/>
            <person name="Zhou W."/>
            <person name="Kreitzer C."/>
            <person name="Stanke M."/>
            <person name="Tang H."/>
            <person name="Lyons E."/>
            <person name="Pandey P."/>
            <person name="Pandey S.P."/>
            <person name="Timmermann B."/>
            <person name="Baldwin I.T."/>
        </authorList>
    </citation>
    <scope>NUCLEOTIDE SEQUENCE [LARGE SCALE GENOMIC DNA]</scope>
    <source>
        <strain evidence="4">UT</strain>
    </source>
</reference>
<accession>A0A1J6HU76</accession>
<dbReference type="Gramene" id="OIS95899">
    <property type="protein sequence ID" value="OIS95899"/>
    <property type="gene ID" value="A4A49_31483"/>
</dbReference>
<evidence type="ECO:0000313" key="5">
    <source>
        <dbReference type="Proteomes" id="UP000187609"/>
    </source>
</evidence>
<evidence type="ECO:0000256" key="3">
    <source>
        <dbReference type="ARBA" id="ARBA00023315"/>
    </source>
</evidence>
<dbReference type="Gene3D" id="3.30.559.10">
    <property type="entry name" value="Chloramphenicol acetyltransferase-like domain"/>
    <property type="match status" value="2"/>
</dbReference>
<organism evidence="4 5">
    <name type="scientific">Nicotiana attenuata</name>
    <name type="common">Coyote tobacco</name>
    <dbReference type="NCBI Taxonomy" id="49451"/>
    <lineage>
        <taxon>Eukaryota</taxon>
        <taxon>Viridiplantae</taxon>
        <taxon>Streptophyta</taxon>
        <taxon>Embryophyta</taxon>
        <taxon>Tracheophyta</taxon>
        <taxon>Spermatophyta</taxon>
        <taxon>Magnoliopsida</taxon>
        <taxon>eudicotyledons</taxon>
        <taxon>Gunneridae</taxon>
        <taxon>Pentapetalae</taxon>
        <taxon>asterids</taxon>
        <taxon>lamiids</taxon>
        <taxon>Solanales</taxon>
        <taxon>Solanaceae</taxon>
        <taxon>Nicotianoideae</taxon>
        <taxon>Nicotianeae</taxon>
        <taxon>Nicotiana</taxon>
    </lineage>
</organism>
<protein>
    <submittedName>
        <fullName evidence="4">Acylsugar acyltransferase 3</fullName>
    </submittedName>
</protein>
<dbReference type="Pfam" id="PF02458">
    <property type="entry name" value="Transferase"/>
    <property type="match status" value="1"/>
</dbReference>
<gene>
    <name evidence="4" type="primary">ASAT3_11</name>
    <name evidence="4" type="ORF">A4A49_31483</name>
</gene>
<dbReference type="AlphaFoldDB" id="A0A1J6HU76"/>